<name>W0Q9N3_9PAST</name>
<dbReference type="MEROPS" id="M03.004"/>
<evidence type="ECO:0000313" key="12">
    <source>
        <dbReference type="EMBL" id="AHG75012.1"/>
    </source>
</evidence>
<feature type="domain" description="Peptidase M3A/M3B catalytic" evidence="10">
    <location>
        <begin position="246"/>
        <end position="701"/>
    </location>
</feature>
<evidence type="ECO:0000256" key="1">
    <source>
        <dbReference type="ARBA" id="ARBA00006040"/>
    </source>
</evidence>
<evidence type="ECO:0000256" key="8">
    <source>
        <dbReference type="ARBA" id="ARBA00026100"/>
    </source>
</evidence>
<dbReference type="GO" id="GO:0006518">
    <property type="term" value="P:peptide metabolic process"/>
    <property type="evidence" value="ECO:0007669"/>
    <property type="project" value="TreeGrafter"/>
</dbReference>
<dbReference type="PATRIC" id="fig|1433287.3.peg.487"/>
<dbReference type="GO" id="GO:0004222">
    <property type="term" value="F:metalloendopeptidase activity"/>
    <property type="evidence" value="ECO:0007669"/>
    <property type="project" value="UniProtKB-EC"/>
</dbReference>
<dbReference type="Gene3D" id="1.20.1050.40">
    <property type="entry name" value="Endopeptidase. Chain P, domain 1"/>
    <property type="match status" value="1"/>
</dbReference>
<dbReference type="HOGENOM" id="CLU_001805_4_1_6"/>
<feature type="domain" description="Oligopeptidase A N-terminal" evidence="11">
    <location>
        <begin position="52"/>
        <end position="172"/>
    </location>
</feature>
<dbReference type="InterPro" id="IPR024079">
    <property type="entry name" value="MetalloPept_cat_dom_sf"/>
</dbReference>
<keyword evidence="4 9" id="KW-0378">Hydrolase</keyword>
<dbReference type="Proteomes" id="UP000066995">
    <property type="component" value="Chromosome"/>
</dbReference>
<dbReference type="InterPro" id="IPR001567">
    <property type="entry name" value="Pept_M3A_M3B_dom"/>
</dbReference>
<evidence type="ECO:0000256" key="2">
    <source>
        <dbReference type="ARBA" id="ARBA00022670"/>
    </source>
</evidence>
<evidence type="ECO:0000256" key="4">
    <source>
        <dbReference type="ARBA" id="ARBA00022801"/>
    </source>
</evidence>
<dbReference type="KEGG" id="mvi:X808_4890"/>
<dbReference type="GO" id="GO:0006508">
    <property type="term" value="P:proteolysis"/>
    <property type="evidence" value="ECO:0007669"/>
    <property type="project" value="UniProtKB-KW"/>
</dbReference>
<evidence type="ECO:0000256" key="9">
    <source>
        <dbReference type="RuleBase" id="RU003435"/>
    </source>
</evidence>
<evidence type="ECO:0000259" key="11">
    <source>
        <dbReference type="Pfam" id="PF19310"/>
    </source>
</evidence>
<dbReference type="SUPFAM" id="SSF55486">
    <property type="entry name" value="Metalloproteases ('zincins'), catalytic domain"/>
    <property type="match status" value="1"/>
</dbReference>
<evidence type="ECO:0000256" key="5">
    <source>
        <dbReference type="ARBA" id="ARBA00022833"/>
    </source>
</evidence>
<organism evidence="12 13">
    <name type="scientific">Mannheimia varigena USDA-ARS-USMARC-1296</name>
    <dbReference type="NCBI Taxonomy" id="1433287"/>
    <lineage>
        <taxon>Bacteria</taxon>
        <taxon>Pseudomonadati</taxon>
        <taxon>Pseudomonadota</taxon>
        <taxon>Gammaproteobacteria</taxon>
        <taxon>Pasteurellales</taxon>
        <taxon>Pasteurellaceae</taxon>
        <taxon>Mannheimia</taxon>
    </lineage>
</organism>
<dbReference type="GO" id="GO:0005829">
    <property type="term" value="C:cytosol"/>
    <property type="evidence" value="ECO:0007669"/>
    <property type="project" value="UniProtKB-ARBA"/>
</dbReference>
<keyword evidence="13" id="KW-1185">Reference proteome</keyword>
<dbReference type="InterPro" id="IPR024080">
    <property type="entry name" value="Neurolysin/TOP_N"/>
</dbReference>
<comment type="similarity">
    <text evidence="1 9">Belongs to the peptidase M3 family.</text>
</comment>
<dbReference type="Pfam" id="PF19310">
    <property type="entry name" value="TOP_N"/>
    <property type="match status" value="1"/>
</dbReference>
<dbReference type="NCBIfam" id="NF008159">
    <property type="entry name" value="PRK10911.1"/>
    <property type="match status" value="1"/>
</dbReference>
<keyword evidence="2 9" id="KW-0645">Protease</keyword>
<dbReference type="STRING" id="1433287.X808_4890"/>
<evidence type="ECO:0000256" key="3">
    <source>
        <dbReference type="ARBA" id="ARBA00022723"/>
    </source>
</evidence>
<protein>
    <recommendedName>
        <fullName evidence="8">oligopeptidase A</fullName>
        <ecNumber evidence="8">3.4.24.70</ecNumber>
    </recommendedName>
</protein>
<keyword evidence="6 9" id="KW-0482">Metalloprotease</keyword>
<dbReference type="InterPro" id="IPR034005">
    <property type="entry name" value="M3A_DCP"/>
</dbReference>
<comment type="catalytic activity">
    <reaction evidence="7">
        <text>Hydrolysis of oligopeptides, with broad specificity. Gly or Ala commonly occur as P1 or P1' residues, but more distant residues are also important, as is shown by the fact that Z-Gly-Pro-Gly-|-Gly-Pro-Ala is cleaved, but not Z-(Gly)(5).</text>
        <dbReference type="EC" id="3.4.24.70"/>
    </reaction>
</comment>
<proteinExistence type="inferred from homology"/>
<dbReference type="EC" id="3.4.24.70" evidence="8"/>
<dbReference type="Gene3D" id="1.10.1370.10">
    <property type="entry name" value="Neurolysin, domain 3"/>
    <property type="match status" value="1"/>
</dbReference>
<dbReference type="eggNOG" id="COG0339">
    <property type="taxonomic scope" value="Bacteria"/>
</dbReference>
<dbReference type="AlphaFoldDB" id="W0Q9N3"/>
<sequence length="705" mass="79998">MPLAPTKTMITGAENVSLLQREEKIMSNPLLNYTGLPAFSQIKPEHIKPAVEAVIKECRETVEAVAKIETPTWENFYMPQAMAGDKFSRAWSPVGHLNAVQNSPELREVYQACLPLLSEYSTWAGQHQGLYQGYVKLKNSPEFANYSAAQKKAIENSLQDFELSGISLPADKQKRYGEISARLSELNSQFSNNVLDATMGWDIVITDEAQLKGLPESALEAAKLSAESKGKKGYRFTLEIPSYLPVMTYCENKALREEMYRAYVTRASDQGPNAGKWDNSAVIDEILKLRHERSQLLGFKTYSDYSLATKMAENPQQVLDFLNDLAARSKVQGKNELSELQQFAKEHFGVEQLDLWDIAFYSEKQKQALYSVNDEELRPYFPENRVLSGLFEVMKRIFAMRVGEQQGVDVWHKDVRFFNIFDKNDRLRGSFYLDLYARENKRGGAWMDDCINQKRLADGSLQKPVAYLTCNFNKPIGDKPALFTHDEVTTLFHEFGHGIHHMLTEIDVGDVAGINGVPWDAVELPSQFLENWCWEEEALAFISGHYETGEPLPKAKLDQLLAAKNFQAAMFVLRQLEFGLFDFRLHTEYDPNKQGQVLELLKAVKEQVAVTKGVEWARTPHSFSHIFAGGYAAGYYSYLWAEVLSADAYSRFEEEGIFNTETGQSFLDNILTRGGSEEPMVLFERFRGRKPTLDALLRHKGISGN</sequence>
<dbReference type="Gene3D" id="3.40.390.10">
    <property type="entry name" value="Collagenase (Catalytic Domain)"/>
    <property type="match status" value="1"/>
</dbReference>
<dbReference type="InterPro" id="IPR045666">
    <property type="entry name" value="OpdA_N"/>
</dbReference>
<accession>W0Q9N3</accession>
<comment type="cofactor">
    <cofactor evidence="9">
        <name>Zn(2+)</name>
        <dbReference type="ChEBI" id="CHEBI:29105"/>
    </cofactor>
    <text evidence="9">Binds 1 zinc ion.</text>
</comment>
<keyword evidence="3 9" id="KW-0479">Metal-binding</keyword>
<dbReference type="Pfam" id="PF01432">
    <property type="entry name" value="Peptidase_M3"/>
    <property type="match status" value="1"/>
</dbReference>
<reference evidence="12 13" key="1">
    <citation type="submission" date="2013-12" db="EMBL/GenBank/DDBJ databases">
        <title>Annotation of the Mannheimia varigena USDA-ARS-USMARC-1296 complete genome.</title>
        <authorList>
            <person name="Harhay G.P."/>
            <person name="Clawson M.L."/>
            <person name="Murray R.W."/>
            <person name="Lubbers B.V."/>
            <person name="Heaton M.P."/>
            <person name="Chitko-Mckown C.G."/>
            <person name="Harhay D.M."/>
            <person name="Smith T.P.L."/>
        </authorList>
    </citation>
    <scope>NUCLEOTIDE SEQUENCE [LARGE SCALE GENOMIC DNA]</scope>
    <source>
        <strain evidence="12 13">USDA-ARS-USMARC-1296</strain>
    </source>
</reference>
<dbReference type="GO" id="GO:0046872">
    <property type="term" value="F:metal ion binding"/>
    <property type="evidence" value="ECO:0007669"/>
    <property type="project" value="UniProtKB-UniRule"/>
</dbReference>
<evidence type="ECO:0000313" key="13">
    <source>
        <dbReference type="Proteomes" id="UP000066995"/>
    </source>
</evidence>
<dbReference type="PANTHER" id="PTHR11804">
    <property type="entry name" value="PROTEASE M3 THIMET OLIGOPEPTIDASE-RELATED"/>
    <property type="match status" value="1"/>
</dbReference>
<dbReference type="CDD" id="cd06456">
    <property type="entry name" value="M3A_DCP"/>
    <property type="match status" value="1"/>
</dbReference>
<dbReference type="EMBL" id="CP006943">
    <property type="protein sequence ID" value="AHG75012.1"/>
    <property type="molecule type" value="Genomic_DNA"/>
</dbReference>
<dbReference type="InterPro" id="IPR024077">
    <property type="entry name" value="Neurolysin/TOP_dom2"/>
</dbReference>
<dbReference type="FunFam" id="3.40.390.10:FF:000009">
    <property type="entry name" value="Oligopeptidase A"/>
    <property type="match status" value="1"/>
</dbReference>
<dbReference type="InterPro" id="IPR045090">
    <property type="entry name" value="Pept_M3A_M3B"/>
</dbReference>
<dbReference type="PANTHER" id="PTHR11804:SF84">
    <property type="entry name" value="SACCHAROLYSIN"/>
    <property type="match status" value="1"/>
</dbReference>
<gene>
    <name evidence="12" type="ORF">X808_4890</name>
</gene>
<evidence type="ECO:0000256" key="6">
    <source>
        <dbReference type="ARBA" id="ARBA00023049"/>
    </source>
</evidence>
<evidence type="ECO:0000259" key="10">
    <source>
        <dbReference type="Pfam" id="PF01432"/>
    </source>
</evidence>
<keyword evidence="5 9" id="KW-0862">Zinc</keyword>
<evidence type="ECO:0000256" key="7">
    <source>
        <dbReference type="ARBA" id="ARBA00024603"/>
    </source>
</evidence>